<evidence type="ECO:0000256" key="6">
    <source>
        <dbReference type="PROSITE-ProRule" id="PRU01023"/>
    </source>
</evidence>
<dbReference type="InterPro" id="IPR001678">
    <property type="entry name" value="MeTrfase_RsmB-F_NOP2_dom"/>
</dbReference>
<dbReference type="KEGG" id="apln:108733557"/>
<proteinExistence type="inferred from homology"/>
<keyword evidence="5 6" id="KW-0694">RNA-binding</keyword>
<evidence type="ECO:0000313" key="9">
    <source>
        <dbReference type="RefSeq" id="XP_025836194.1"/>
    </source>
</evidence>
<dbReference type="PRINTS" id="PR02008">
    <property type="entry name" value="RCMTFAMILY"/>
</dbReference>
<dbReference type="PROSITE" id="PS01153">
    <property type="entry name" value="NOL1_NOP2_SUN"/>
    <property type="match status" value="1"/>
</dbReference>
<dbReference type="GO" id="GO:0008173">
    <property type="term" value="F:RNA methyltransferase activity"/>
    <property type="evidence" value="ECO:0007669"/>
    <property type="project" value="InterPro"/>
</dbReference>
<dbReference type="InterPro" id="IPR029063">
    <property type="entry name" value="SAM-dependent_MTases_sf"/>
</dbReference>
<dbReference type="Pfam" id="PF01189">
    <property type="entry name" value="Methyltr_RsmB-F"/>
    <property type="match status" value="1"/>
</dbReference>
<feature type="active site" description="Nucleophile" evidence="6">
    <location>
        <position position="199"/>
    </location>
</feature>
<gene>
    <name evidence="9" type="primary">LOC108733557</name>
</gene>
<keyword evidence="3 6" id="KW-0808">Transferase</keyword>
<dbReference type="GO" id="GO:0003723">
    <property type="term" value="F:RNA binding"/>
    <property type="evidence" value="ECO:0007669"/>
    <property type="project" value="UniProtKB-UniRule"/>
</dbReference>
<dbReference type="GO" id="GO:0001510">
    <property type="term" value="P:RNA methylation"/>
    <property type="evidence" value="ECO:0007669"/>
    <property type="project" value="InterPro"/>
</dbReference>
<dbReference type="GeneID" id="108733557"/>
<feature type="binding site" evidence="6">
    <location>
        <position position="117"/>
    </location>
    <ligand>
        <name>S-adenosyl-L-methionine</name>
        <dbReference type="ChEBI" id="CHEBI:59789"/>
    </ligand>
</feature>
<comment type="caution">
    <text evidence="6">Lacks conserved residue(s) required for the propagation of feature annotation.</text>
</comment>
<protein>
    <submittedName>
        <fullName evidence="9">Methyltransferase NSUN6</fullName>
    </submittedName>
</protein>
<dbReference type="FunCoup" id="A0A7F5RJK5">
    <property type="interactions" value="1273"/>
</dbReference>
<sequence>MSRHQLFGANLNPTGIAVEITDTISGCLPLNEYDVLPENSFLLQNIPSVICVRTLNPTHDDVILDMCASPGNKTTHIANLMKNKATLIAIDKTPSKIERLRTNCNKFNTNVHIFQADSTKIFDGTLDESKSVVSGPPFCGESFDKILLDAPCSALGKRPQFPCKINNNTLKSFVPLQRKLFEVAANLLKPGGTLVYSTCTITVAENEEIVAWALKKFSSLKLVKVENSFGTRGFFVNGLNDEQLSCLQRFDSDCDIDSVGFFIACFVKR</sequence>
<evidence type="ECO:0000256" key="1">
    <source>
        <dbReference type="ARBA" id="ARBA00007494"/>
    </source>
</evidence>
<evidence type="ECO:0000256" key="3">
    <source>
        <dbReference type="ARBA" id="ARBA00022679"/>
    </source>
</evidence>
<dbReference type="InterPro" id="IPR023267">
    <property type="entry name" value="RCMT"/>
</dbReference>
<evidence type="ECO:0000259" key="7">
    <source>
        <dbReference type="PROSITE" id="PS51686"/>
    </source>
</evidence>
<keyword evidence="4 6" id="KW-0949">S-adenosyl-L-methionine</keyword>
<dbReference type="PROSITE" id="PS51686">
    <property type="entry name" value="SAM_MT_RSMB_NOP"/>
    <property type="match status" value="1"/>
</dbReference>
<keyword evidence="2 6" id="KW-0489">Methyltransferase</keyword>
<feature type="binding site" evidence="6">
    <location>
        <position position="91"/>
    </location>
    <ligand>
        <name>S-adenosyl-L-methionine</name>
        <dbReference type="ChEBI" id="CHEBI:59789"/>
    </ligand>
</feature>
<dbReference type="SUPFAM" id="SSF53335">
    <property type="entry name" value="S-adenosyl-L-methionine-dependent methyltransferases"/>
    <property type="match status" value="1"/>
</dbReference>
<reference evidence="9" key="1">
    <citation type="submission" date="2025-08" db="UniProtKB">
        <authorList>
            <consortium name="RefSeq"/>
        </authorList>
    </citation>
    <scope>IDENTIFICATION</scope>
    <source>
        <tissue evidence="9">Entire body</tissue>
    </source>
</reference>
<feature type="domain" description="SAM-dependent MTase RsmB/NOP-type" evidence="7">
    <location>
        <begin position="1"/>
        <end position="269"/>
    </location>
</feature>
<dbReference type="Proteomes" id="UP000192223">
    <property type="component" value="Unplaced"/>
</dbReference>
<dbReference type="PANTHER" id="PTHR22807:SF34">
    <property type="entry name" value="TRNA (CYTOSINE(72)-C(5))-METHYLTRANSFERASE NSUN6"/>
    <property type="match status" value="1"/>
</dbReference>
<dbReference type="InterPro" id="IPR049560">
    <property type="entry name" value="MeTrfase_RsmB-F_NOP2_cat"/>
</dbReference>
<evidence type="ECO:0000256" key="5">
    <source>
        <dbReference type="ARBA" id="ARBA00022884"/>
    </source>
</evidence>
<feature type="binding site" evidence="6">
    <location>
        <position position="149"/>
    </location>
    <ligand>
        <name>S-adenosyl-L-methionine</name>
        <dbReference type="ChEBI" id="CHEBI:59789"/>
    </ligand>
</feature>
<dbReference type="Gene3D" id="3.40.50.150">
    <property type="entry name" value="Vaccinia Virus protein VP39"/>
    <property type="match status" value="1"/>
</dbReference>
<dbReference type="InterPro" id="IPR018314">
    <property type="entry name" value="RsmB/NOL1/NOP2-like_CS"/>
</dbReference>
<keyword evidence="8" id="KW-1185">Reference proteome</keyword>
<dbReference type="RefSeq" id="XP_025836194.1">
    <property type="nucleotide sequence ID" value="XM_025980409.1"/>
</dbReference>
<dbReference type="CDD" id="cd02440">
    <property type="entry name" value="AdoMet_MTases"/>
    <property type="match status" value="1"/>
</dbReference>
<comment type="similarity">
    <text evidence="1 6">Belongs to the class I-like SAM-binding methyltransferase superfamily. RsmB/NOP family.</text>
</comment>
<evidence type="ECO:0000256" key="4">
    <source>
        <dbReference type="ARBA" id="ARBA00022691"/>
    </source>
</evidence>
<dbReference type="OrthoDB" id="260824at2759"/>
<evidence type="ECO:0000313" key="8">
    <source>
        <dbReference type="Proteomes" id="UP000192223"/>
    </source>
</evidence>
<dbReference type="AlphaFoldDB" id="A0A7F5RJK5"/>
<accession>A0A7F5RJK5</accession>
<name>A0A7F5RJK5_AGRPL</name>
<evidence type="ECO:0000256" key="2">
    <source>
        <dbReference type="ARBA" id="ARBA00022603"/>
    </source>
</evidence>
<dbReference type="InParanoid" id="A0A7F5RJK5"/>
<organism evidence="8 9">
    <name type="scientific">Agrilus planipennis</name>
    <name type="common">Emerald ash borer</name>
    <name type="synonym">Agrilus marcopoli</name>
    <dbReference type="NCBI Taxonomy" id="224129"/>
    <lineage>
        <taxon>Eukaryota</taxon>
        <taxon>Metazoa</taxon>
        <taxon>Ecdysozoa</taxon>
        <taxon>Arthropoda</taxon>
        <taxon>Hexapoda</taxon>
        <taxon>Insecta</taxon>
        <taxon>Pterygota</taxon>
        <taxon>Neoptera</taxon>
        <taxon>Endopterygota</taxon>
        <taxon>Coleoptera</taxon>
        <taxon>Polyphaga</taxon>
        <taxon>Elateriformia</taxon>
        <taxon>Buprestoidea</taxon>
        <taxon>Buprestidae</taxon>
        <taxon>Agrilinae</taxon>
        <taxon>Agrilus</taxon>
    </lineage>
</organism>
<dbReference type="PANTHER" id="PTHR22807">
    <property type="entry name" value="NOP2 YEAST -RELATED NOL1/NOP2/FMU SUN DOMAIN-CONTAINING"/>
    <property type="match status" value="1"/>
</dbReference>